<proteinExistence type="inferred from homology"/>
<dbReference type="InterPro" id="IPR051317">
    <property type="entry name" value="Gfo/Idh/MocA_oxidoreduct"/>
</dbReference>
<feature type="domain" description="Gfo/Idh/MocA-like oxidoreductase N-terminal" evidence="3">
    <location>
        <begin position="6"/>
        <end position="125"/>
    </location>
</feature>
<dbReference type="Gene3D" id="3.30.360.10">
    <property type="entry name" value="Dihydrodipicolinate Reductase, domain 2"/>
    <property type="match status" value="1"/>
</dbReference>
<gene>
    <name evidence="5" type="ORF">FSARC_8967</name>
</gene>
<evidence type="ECO:0000259" key="3">
    <source>
        <dbReference type="Pfam" id="PF01408"/>
    </source>
</evidence>
<dbReference type="AlphaFoldDB" id="A0A8H4TS10"/>
<evidence type="ECO:0008006" key="7">
    <source>
        <dbReference type="Google" id="ProtNLM"/>
    </source>
</evidence>
<evidence type="ECO:0000313" key="6">
    <source>
        <dbReference type="Proteomes" id="UP000622797"/>
    </source>
</evidence>
<keyword evidence="6" id="KW-1185">Reference proteome</keyword>
<comment type="caution">
    <text evidence="5">The sequence shown here is derived from an EMBL/GenBank/DDBJ whole genome shotgun (WGS) entry which is preliminary data.</text>
</comment>
<dbReference type="InterPro" id="IPR055170">
    <property type="entry name" value="GFO_IDH_MocA-like_dom"/>
</dbReference>
<organism evidence="5 6">
    <name type="scientific">Fusarium sarcochroum</name>
    <dbReference type="NCBI Taxonomy" id="1208366"/>
    <lineage>
        <taxon>Eukaryota</taxon>
        <taxon>Fungi</taxon>
        <taxon>Dikarya</taxon>
        <taxon>Ascomycota</taxon>
        <taxon>Pezizomycotina</taxon>
        <taxon>Sordariomycetes</taxon>
        <taxon>Hypocreomycetidae</taxon>
        <taxon>Hypocreales</taxon>
        <taxon>Nectriaceae</taxon>
        <taxon>Fusarium</taxon>
        <taxon>Fusarium lateritium species complex</taxon>
    </lineage>
</organism>
<dbReference type="Pfam" id="PF01408">
    <property type="entry name" value="GFO_IDH_MocA"/>
    <property type="match status" value="1"/>
</dbReference>
<feature type="domain" description="GFO/IDH/MocA-like oxidoreductase" evidence="4">
    <location>
        <begin position="134"/>
        <end position="259"/>
    </location>
</feature>
<dbReference type="Pfam" id="PF22725">
    <property type="entry name" value="GFO_IDH_MocA_C3"/>
    <property type="match status" value="1"/>
</dbReference>
<evidence type="ECO:0000313" key="5">
    <source>
        <dbReference type="EMBL" id="KAF4962977.1"/>
    </source>
</evidence>
<dbReference type="OrthoDB" id="2129491at2759"/>
<name>A0A8H4TS10_9HYPO</name>
<dbReference type="GO" id="GO:0000166">
    <property type="term" value="F:nucleotide binding"/>
    <property type="evidence" value="ECO:0007669"/>
    <property type="project" value="InterPro"/>
</dbReference>
<dbReference type="PANTHER" id="PTHR43708:SF5">
    <property type="entry name" value="CONSERVED EXPRESSED OXIDOREDUCTASE (EUROFUNG)-RELATED"/>
    <property type="match status" value="1"/>
</dbReference>
<dbReference type="InterPro" id="IPR036291">
    <property type="entry name" value="NAD(P)-bd_dom_sf"/>
</dbReference>
<dbReference type="Proteomes" id="UP000622797">
    <property type="component" value="Unassembled WGS sequence"/>
</dbReference>
<accession>A0A8H4TS10</accession>
<reference evidence="5" key="2">
    <citation type="submission" date="2020-05" db="EMBL/GenBank/DDBJ databases">
        <authorList>
            <person name="Kim H.-S."/>
            <person name="Proctor R.H."/>
            <person name="Brown D.W."/>
        </authorList>
    </citation>
    <scope>NUCLEOTIDE SEQUENCE</scope>
    <source>
        <strain evidence="5">NRRL 20472</strain>
    </source>
</reference>
<evidence type="ECO:0000259" key="4">
    <source>
        <dbReference type="Pfam" id="PF22725"/>
    </source>
</evidence>
<dbReference type="EMBL" id="JABEXW010000507">
    <property type="protein sequence ID" value="KAF4962977.1"/>
    <property type="molecule type" value="Genomic_DNA"/>
</dbReference>
<dbReference type="Gene3D" id="3.40.50.720">
    <property type="entry name" value="NAD(P)-binding Rossmann-like Domain"/>
    <property type="match status" value="1"/>
</dbReference>
<protein>
    <recommendedName>
        <fullName evidence="7">Oxidoreductase</fullName>
    </recommendedName>
</protein>
<dbReference type="GO" id="GO:0016491">
    <property type="term" value="F:oxidoreductase activity"/>
    <property type="evidence" value="ECO:0007669"/>
    <property type="project" value="UniProtKB-KW"/>
</dbReference>
<reference evidence="5" key="1">
    <citation type="journal article" date="2020" name="BMC Genomics">
        <title>Correction to: Identification and distribution of gene clusters required for synthesis of sphingolipid metabolism inhibitors in diverse species of the filamentous fungus Fusarium.</title>
        <authorList>
            <person name="Kim H.S."/>
            <person name="Lohmar J.M."/>
            <person name="Busman M."/>
            <person name="Brown D.W."/>
            <person name="Naumann T.A."/>
            <person name="Divon H.H."/>
            <person name="Lysoe E."/>
            <person name="Uhlig S."/>
            <person name="Proctor R.H."/>
        </authorList>
    </citation>
    <scope>NUCLEOTIDE SEQUENCE</scope>
    <source>
        <strain evidence="5">NRRL 20472</strain>
    </source>
</reference>
<evidence type="ECO:0000256" key="1">
    <source>
        <dbReference type="ARBA" id="ARBA00010928"/>
    </source>
</evidence>
<dbReference type="PANTHER" id="PTHR43708">
    <property type="entry name" value="CONSERVED EXPRESSED OXIDOREDUCTASE (EUROFUNG)"/>
    <property type="match status" value="1"/>
</dbReference>
<sequence>MSGKTFNVGIVGYGASAKIFHIPFLTQTPQFNLYAIVQRSPKEGNSAPADYPDIKHYTDYKQLFADSAVDLVVISTPPTIHFELTKAALESGKHVLTEKPFVPTSAEADQLIDIAKKNGKLLIVYQNRRWDADFVTVKKLLTEGTLGRIVQFDNHFDRYRLVPSNNWKLDVPISQGGSALFDLGTHLIDQAYTLFGKPQAVHGRLLNQRSGRFDFENPDGVSAELTYPDGLLVNIRISVLSAEIDQPRFWLRGTKGSFRKLGLDPQEDLLHAGKKATEEGFGKEDPRQFKLVVIGDDSKPREQQLPPIEAPTYKAFYAQLAKAVESGKDEDVPVKATEARDVLQIIEAVFESAKTGKDITFAQDEYQVAAKDLHVCRGQLLQPVNDFTQRPCDNEPTATRPGQSIEATDFPFEDDHISTNEFGILASGREAQPCTYFDPLALRLDGTTAHEASPDIKSAKAAVAHRLTKSHDIHSGIQPTDKYAFKWLSYFNLIDKPRILKKKADPDRCDDFNYDTRIPVSWFWLLVNVISMVIISVVADTIWYEPPFNVLEATSEDVPPSERNAGNLSLVLRFCAASSQHTPAATRLMKLHPVLGRARQCNKRCRNAVDDKQRFHFLEILSLDLEIDLRAASTSSKLPFMHCDRIGTLL</sequence>
<keyword evidence="2" id="KW-0560">Oxidoreductase</keyword>
<evidence type="ECO:0000256" key="2">
    <source>
        <dbReference type="ARBA" id="ARBA00023002"/>
    </source>
</evidence>
<dbReference type="SUPFAM" id="SSF51735">
    <property type="entry name" value="NAD(P)-binding Rossmann-fold domains"/>
    <property type="match status" value="1"/>
</dbReference>
<dbReference type="InterPro" id="IPR000683">
    <property type="entry name" value="Gfo/Idh/MocA-like_OxRdtase_N"/>
</dbReference>
<comment type="similarity">
    <text evidence="1">Belongs to the Gfo/Idh/MocA family.</text>
</comment>